<proteinExistence type="predicted"/>
<protein>
    <submittedName>
        <fullName evidence="1">DNA primase</fullName>
        <ecNumber evidence="1">2.7.7.-</ecNumber>
    </submittedName>
</protein>
<evidence type="ECO:0000313" key="1">
    <source>
        <dbReference type="EMBL" id="VAW45884.1"/>
    </source>
</evidence>
<keyword evidence="1" id="KW-0808">Transferase</keyword>
<dbReference type="EC" id="2.7.7.-" evidence="1"/>
<sequence length="39" mass="4249">MSGQSGTIPRSFIESLLSRADVVQVINQRLPLKKAGTSY</sequence>
<dbReference type="GO" id="GO:0016779">
    <property type="term" value="F:nucleotidyltransferase activity"/>
    <property type="evidence" value="ECO:0007669"/>
    <property type="project" value="UniProtKB-KW"/>
</dbReference>
<accession>A0A3B0WQA1</accession>
<reference evidence="1" key="1">
    <citation type="submission" date="2018-06" db="EMBL/GenBank/DDBJ databases">
        <authorList>
            <person name="Zhirakovskaya E."/>
        </authorList>
    </citation>
    <scope>NUCLEOTIDE SEQUENCE</scope>
</reference>
<dbReference type="AlphaFoldDB" id="A0A3B0WQA1"/>
<feature type="non-terminal residue" evidence="1">
    <location>
        <position position="39"/>
    </location>
</feature>
<keyword evidence="1" id="KW-0548">Nucleotidyltransferase</keyword>
<gene>
    <name evidence="1" type="ORF">MNBD_GAMMA04-357</name>
</gene>
<organism evidence="1">
    <name type="scientific">hydrothermal vent metagenome</name>
    <dbReference type="NCBI Taxonomy" id="652676"/>
    <lineage>
        <taxon>unclassified sequences</taxon>
        <taxon>metagenomes</taxon>
        <taxon>ecological metagenomes</taxon>
    </lineage>
</organism>
<dbReference type="EMBL" id="UOFB01000104">
    <property type="protein sequence ID" value="VAW45884.1"/>
    <property type="molecule type" value="Genomic_DNA"/>
</dbReference>
<name>A0A3B0WQA1_9ZZZZ</name>